<comment type="caution">
    <text evidence="7">The sequence shown here is derived from an EMBL/GenBank/DDBJ whole genome shotgun (WGS) entry which is preliminary data.</text>
</comment>
<feature type="transmembrane region" description="Helical" evidence="6">
    <location>
        <begin position="174"/>
        <end position="196"/>
    </location>
</feature>
<feature type="transmembrane region" description="Helical" evidence="6">
    <location>
        <begin position="322"/>
        <end position="345"/>
    </location>
</feature>
<dbReference type="NCBIfam" id="TIGR00797">
    <property type="entry name" value="matE"/>
    <property type="match status" value="1"/>
</dbReference>
<keyword evidence="3 6" id="KW-0812">Transmembrane</keyword>
<feature type="transmembrane region" description="Helical" evidence="6">
    <location>
        <begin position="365"/>
        <end position="386"/>
    </location>
</feature>
<name>A0A3E0DLY5_9GAMM</name>
<feature type="transmembrane region" description="Helical" evidence="6">
    <location>
        <begin position="100"/>
        <end position="118"/>
    </location>
</feature>
<dbReference type="Pfam" id="PF01554">
    <property type="entry name" value="MatE"/>
    <property type="match status" value="2"/>
</dbReference>
<evidence type="ECO:0000256" key="6">
    <source>
        <dbReference type="SAM" id="Phobius"/>
    </source>
</evidence>
<feature type="transmembrane region" description="Helical" evidence="6">
    <location>
        <begin position="420"/>
        <end position="441"/>
    </location>
</feature>
<dbReference type="PANTHER" id="PTHR42893">
    <property type="entry name" value="PROTEIN DETOXIFICATION 44, CHLOROPLASTIC-RELATED"/>
    <property type="match status" value="1"/>
</dbReference>
<dbReference type="AlphaFoldDB" id="A0A3E0DLY5"/>
<keyword evidence="4 6" id="KW-1133">Transmembrane helix</keyword>
<comment type="similarity">
    <text evidence="2">Belongs to the multi antimicrobial extrusion (MATE) (TC 2.A.66.1) family.</text>
</comment>
<evidence type="ECO:0000256" key="5">
    <source>
        <dbReference type="ARBA" id="ARBA00023136"/>
    </source>
</evidence>
<accession>A0A3E0DLY5</accession>
<feature type="transmembrane region" description="Helical" evidence="6">
    <location>
        <begin position="398"/>
        <end position="414"/>
    </location>
</feature>
<proteinExistence type="inferred from homology"/>
<feature type="transmembrane region" description="Helical" evidence="6">
    <location>
        <begin position="57"/>
        <end position="79"/>
    </location>
</feature>
<evidence type="ECO:0000256" key="4">
    <source>
        <dbReference type="ARBA" id="ARBA00022989"/>
    </source>
</evidence>
<comment type="subcellular location">
    <subcellularLocation>
        <location evidence="1">Membrane</location>
        <topology evidence="1">Multi-pass membrane protein</topology>
    </subcellularLocation>
</comment>
<reference evidence="7 8" key="1">
    <citation type="submission" date="2018-08" db="EMBL/GenBank/DDBJ databases">
        <title>Genomic Encyclopedia of Type Strains, Phase III (KMG-III): the genomes of soil and plant-associated and newly described type strains.</title>
        <authorList>
            <person name="Whitman W."/>
        </authorList>
    </citation>
    <scope>NUCLEOTIDE SEQUENCE [LARGE SCALE GENOMIC DNA]</scope>
    <source>
        <strain evidence="7 8">CECT 7375</strain>
    </source>
</reference>
<keyword evidence="8" id="KW-1185">Reference proteome</keyword>
<dbReference type="PANTHER" id="PTHR42893:SF46">
    <property type="entry name" value="PROTEIN DETOXIFICATION 44, CHLOROPLASTIC"/>
    <property type="match status" value="1"/>
</dbReference>
<dbReference type="CDD" id="cd13136">
    <property type="entry name" value="MATE_DinF_like"/>
    <property type="match status" value="1"/>
</dbReference>
<dbReference type="GO" id="GO:0015297">
    <property type="term" value="F:antiporter activity"/>
    <property type="evidence" value="ECO:0007669"/>
    <property type="project" value="InterPro"/>
</dbReference>
<evidence type="ECO:0000256" key="1">
    <source>
        <dbReference type="ARBA" id="ARBA00004141"/>
    </source>
</evidence>
<sequence>MPFFSFQQIIHSYKNDAALHQKIWRMAWPPMVSNITTPLLGLVDTAVVGHLGTATHLGAVAIGASIFSFLFWAFGFLRMGSTGLTAQALGQGDDRRVRELLLQSILMGVFIGLMLILFRQPIIDLAIRLMAPSADVEPWARLYCEARIYSAPAVLAGYALMGWFFGVQYSKGPLWMLLIINIANMILDYAAVYGLGMASDGVAWATVIAHYIGVTVAAVLAWHKLKGFKGHVPLKALAKWREYMALIRVNRYLFVRTILLLLVMLFFTAQGARQGDSILAANAVLLTFLMIISNGLDGFAFSVEALCGEYYGRKDKASFQKVLRLSTYWACFAALILVFVFWLFGNQIIGLLTSVESVREDAALYLPWLIVFPLLGIWSFMLDGVFIGTTSVKQMQNTMIVCVIGVFFPVWYVTQGLGNHGLWLSQALLFIARGVTLYWCYLQNMKKGVWFSDTHKAGSSEPN</sequence>
<dbReference type="GO" id="GO:0042910">
    <property type="term" value="F:xenobiotic transmembrane transporter activity"/>
    <property type="evidence" value="ECO:0007669"/>
    <property type="project" value="InterPro"/>
</dbReference>
<dbReference type="InterPro" id="IPR002528">
    <property type="entry name" value="MATE_fam"/>
</dbReference>
<dbReference type="EMBL" id="QUNG01000005">
    <property type="protein sequence ID" value="REG83818.1"/>
    <property type="molecule type" value="Genomic_DNA"/>
</dbReference>
<organism evidence="7 8">
    <name type="scientific">Marinomonas pollencensis</name>
    <dbReference type="NCBI Taxonomy" id="491954"/>
    <lineage>
        <taxon>Bacteria</taxon>
        <taxon>Pseudomonadati</taxon>
        <taxon>Pseudomonadota</taxon>
        <taxon>Gammaproteobacteria</taxon>
        <taxon>Oceanospirillales</taxon>
        <taxon>Oceanospirillaceae</taxon>
        <taxon>Marinomonas</taxon>
    </lineage>
</organism>
<dbReference type="InterPro" id="IPR044644">
    <property type="entry name" value="DinF-like"/>
</dbReference>
<feature type="transmembrane region" description="Helical" evidence="6">
    <location>
        <begin position="202"/>
        <end position="222"/>
    </location>
</feature>
<evidence type="ECO:0000313" key="8">
    <source>
        <dbReference type="Proteomes" id="UP000256542"/>
    </source>
</evidence>
<gene>
    <name evidence="7" type="ORF">DFP81_105184</name>
</gene>
<evidence type="ECO:0000256" key="2">
    <source>
        <dbReference type="ARBA" id="ARBA00010199"/>
    </source>
</evidence>
<dbReference type="GO" id="GO:0005886">
    <property type="term" value="C:plasma membrane"/>
    <property type="evidence" value="ECO:0007669"/>
    <property type="project" value="TreeGrafter"/>
</dbReference>
<dbReference type="Proteomes" id="UP000256542">
    <property type="component" value="Unassembled WGS sequence"/>
</dbReference>
<feature type="transmembrane region" description="Helical" evidence="6">
    <location>
        <begin position="253"/>
        <end position="272"/>
    </location>
</feature>
<evidence type="ECO:0000256" key="3">
    <source>
        <dbReference type="ARBA" id="ARBA00022692"/>
    </source>
</evidence>
<feature type="transmembrane region" description="Helical" evidence="6">
    <location>
        <begin position="278"/>
        <end position="301"/>
    </location>
</feature>
<evidence type="ECO:0000313" key="7">
    <source>
        <dbReference type="EMBL" id="REG83818.1"/>
    </source>
</evidence>
<feature type="transmembrane region" description="Helical" evidence="6">
    <location>
        <begin position="148"/>
        <end position="167"/>
    </location>
</feature>
<keyword evidence="5 6" id="KW-0472">Membrane</keyword>
<protein>
    <submittedName>
        <fullName evidence="7">MATE family multidrug resistance protein</fullName>
    </submittedName>
</protein>